<reference evidence="2 3" key="1">
    <citation type="submission" date="2019-01" db="EMBL/GenBank/DDBJ databases">
        <title>PMF-metabolizing Aryl O-demethylase.</title>
        <authorList>
            <person name="Kim M."/>
        </authorList>
    </citation>
    <scope>NUCLEOTIDE SEQUENCE [LARGE SCALE GENOMIC DNA]</scope>
    <source>
        <strain evidence="2 3">PMF1</strain>
    </source>
</reference>
<feature type="chain" id="PRO_5020619976" evidence="1">
    <location>
        <begin position="26"/>
        <end position="442"/>
    </location>
</feature>
<organism evidence="2 3">
    <name type="scientific">Blautia producta</name>
    <dbReference type="NCBI Taxonomy" id="33035"/>
    <lineage>
        <taxon>Bacteria</taxon>
        <taxon>Bacillati</taxon>
        <taxon>Bacillota</taxon>
        <taxon>Clostridia</taxon>
        <taxon>Lachnospirales</taxon>
        <taxon>Lachnospiraceae</taxon>
        <taxon>Blautia</taxon>
    </lineage>
</organism>
<dbReference type="Gene3D" id="3.40.190.10">
    <property type="entry name" value="Periplasmic binding protein-like II"/>
    <property type="match status" value="2"/>
</dbReference>
<dbReference type="EMBL" id="CP035945">
    <property type="protein sequence ID" value="QBE97290.1"/>
    <property type="molecule type" value="Genomic_DNA"/>
</dbReference>
<dbReference type="SUPFAM" id="SSF53850">
    <property type="entry name" value="Periplasmic binding protein-like II"/>
    <property type="match status" value="1"/>
</dbReference>
<dbReference type="RefSeq" id="WP_165392466.1">
    <property type="nucleotide sequence ID" value="NZ_CP035945.1"/>
</dbReference>
<sequence>MSNIKYKSIAAVLSCVLIAALTACGTETSQRSGDGTDPKIKIRIAWWGGQSRHDYTKKLLELYTESHPHIEFETIPVEWDGYFDKLSTLAASGAMPDLVQMDYQYIDTYTDNGSLTDLQEYVDDGTIRVEDIEEDLLNAGKVKGRMTGVVITSSTLCVGYNSEVLEKTGTKAPAEDWTWQDFIESASKISRITGKESVMTAAGITNDTNIFRYWVRQQGKELFNEEGTALGYEDISITADFFRMWKDLIDRNISPNPDETAQITSKGQDANPVVTGEAAYIFEWNNYTVKMSGLNDKLEIAMPPLSENTGEKGLWMKPGMFWSVADTSKVKQECAEFINWFINSEEANDLIMAERGVPVSSKIRKYLVESGKASRQQAEMFRYTDAAINYLGKTPAPEPKGIQDVNAAFQDAGNHVFYGDLTPEEGAEKFHEEANAILEKNN</sequence>
<evidence type="ECO:0000256" key="1">
    <source>
        <dbReference type="SAM" id="SignalP"/>
    </source>
</evidence>
<protein>
    <submittedName>
        <fullName evidence="2">ABC transporter substrate-binding protein YesO</fullName>
    </submittedName>
</protein>
<feature type="signal peptide" evidence="1">
    <location>
        <begin position="1"/>
        <end position="25"/>
    </location>
</feature>
<name>A0A4P6M129_9FIRM</name>
<dbReference type="PROSITE" id="PS51257">
    <property type="entry name" value="PROKAR_LIPOPROTEIN"/>
    <property type="match status" value="1"/>
</dbReference>
<dbReference type="Proteomes" id="UP000289794">
    <property type="component" value="Chromosome"/>
</dbReference>
<dbReference type="InterPro" id="IPR050490">
    <property type="entry name" value="Bact_solute-bd_prot1"/>
</dbReference>
<proteinExistence type="predicted"/>
<dbReference type="Pfam" id="PF01547">
    <property type="entry name" value="SBP_bac_1"/>
    <property type="match status" value="1"/>
</dbReference>
<accession>A0A4P6M129</accession>
<dbReference type="PANTHER" id="PTHR43649:SF11">
    <property type="entry name" value="ABC TRANSPORTER SUBSTRATE-BINDING PROTEIN YESO-RELATED"/>
    <property type="match status" value="1"/>
</dbReference>
<gene>
    <name evidence="2" type="primary">yesO_7</name>
    <name evidence="2" type="ORF">PMF13cell1_02846</name>
</gene>
<dbReference type="AlphaFoldDB" id="A0A4P6M129"/>
<keyword evidence="1" id="KW-0732">Signal</keyword>
<evidence type="ECO:0000313" key="3">
    <source>
        <dbReference type="Proteomes" id="UP000289794"/>
    </source>
</evidence>
<evidence type="ECO:0000313" key="2">
    <source>
        <dbReference type="EMBL" id="QBE97290.1"/>
    </source>
</evidence>
<dbReference type="InterPro" id="IPR006059">
    <property type="entry name" value="SBP"/>
</dbReference>
<dbReference type="PANTHER" id="PTHR43649">
    <property type="entry name" value="ARABINOSE-BINDING PROTEIN-RELATED"/>
    <property type="match status" value="1"/>
</dbReference>
<dbReference type="KEGG" id="bpro:PMF13cell1_02846"/>